<evidence type="ECO:0000313" key="5">
    <source>
        <dbReference type="EMBL" id="TDP39224.1"/>
    </source>
</evidence>
<name>A0A4R6PLX4_9GAMM</name>
<dbReference type="InterPro" id="IPR006283">
    <property type="entry name" value="ThiL-like"/>
</dbReference>
<dbReference type="Gene3D" id="3.30.1330.10">
    <property type="entry name" value="PurM-like, N-terminal domain"/>
    <property type="match status" value="1"/>
</dbReference>
<dbReference type="Proteomes" id="UP000295531">
    <property type="component" value="Unassembled WGS sequence"/>
</dbReference>
<dbReference type="SUPFAM" id="SSF55326">
    <property type="entry name" value="PurM N-terminal domain-like"/>
    <property type="match status" value="1"/>
</dbReference>
<feature type="domain" description="PurM-like N-terminal" evidence="3">
    <location>
        <begin position="27"/>
        <end position="136"/>
    </location>
</feature>
<dbReference type="GO" id="GO:0005524">
    <property type="term" value="F:ATP binding"/>
    <property type="evidence" value="ECO:0007669"/>
    <property type="project" value="UniProtKB-UniRule"/>
</dbReference>
<dbReference type="PIRSF" id="PIRSF005303">
    <property type="entry name" value="Thiam_monoph_kin"/>
    <property type="match status" value="1"/>
</dbReference>
<keyword evidence="1 2" id="KW-0784">Thiamine biosynthesis</keyword>
<comment type="pathway">
    <text evidence="2">Cofactor biosynthesis; thiamine diphosphate biosynthesis; thiamine diphosphate from thiamine phosphate: step 1/1.</text>
</comment>
<dbReference type="SUPFAM" id="SSF56042">
    <property type="entry name" value="PurM C-terminal domain-like"/>
    <property type="match status" value="1"/>
</dbReference>
<comment type="miscellaneous">
    <text evidence="2">Reaction mechanism of ThiL seems to utilize a direct, inline transfer of the gamma-phosphate of ATP to TMP rather than a phosphorylated enzyme intermediate.</text>
</comment>
<feature type="binding site" evidence="2">
    <location>
        <position position="261"/>
    </location>
    <ligand>
        <name>substrate</name>
    </ligand>
</feature>
<feature type="binding site" evidence="2">
    <location>
        <position position="74"/>
    </location>
    <ligand>
        <name>Mg(2+)</name>
        <dbReference type="ChEBI" id="CHEBI:18420"/>
        <label>2</label>
    </ligand>
</feature>
<evidence type="ECO:0000259" key="4">
    <source>
        <dbReference type="Pfam" id="PF02769"/>
    </source>
</evidence>
<evidence type="ECO:0000313" key="6">
    <source>
        <dbReference type="Proteomes" id="UP000295531"/>
    </source>
</evidence>
<gene>
    <name evidence="2" type="primary">thiL</name>
    <name evidence="5" type="ORF">DEU29_103120</name>
</gene>
<reference evidence="5 6" key="1">
    <citation type="submission" date="2019-03" db="EMBL/GenBank/DDBJ databases">
        <title>Freshwater and sediment microbial communities from various areas in North America, analyzing microbe dynamics in response to fracking.</title>
        <authorList>
            <person name="Lamendella R."/>
        </authorList>
    </citation>
    <scope>NUCLEOTIDE SEQUENCE [LARGE SCALE GENOMIC DNA]</scope>
    <source>
        <strain evidence="5 6">18_TX</strain>
    </source>
</reference>
<dbReference type="InterPro" id="IPR036676">
    <property type="entry name" value="PurM-like_C_sf"/>
</dbReference>
<dbReference type="OrthoDB" id="9802811at2"/>
<keyword evidence="2" id="KW-0460">Magnesium</keyword>
<dbReference type="CDD" id="cd02194">
    <property type="entry name" value="ThiL"/>
    <property type="match status" value="1"/>
</dbReference>
<comment type="caution">
    <text evidence="2">Lacks conserved residue(s) required for the propagation of feature annotation.</text>
</comment>
<feature type="binding site" evidence="2">
    <location>
        <position position="212"/>
    </location>
    <ligand>
        <name>ATP</name>
        <dbReference type="ChEBI" id="CHEBI:30616"/>
    </ligand>
</feature>
<keyword evidence="2" id="KW-0067">ATP-binding</keyword>
<dbReference type="InterPro" id="IPR036921">
    <property type="entry name" value="PurM-like_N_sf"/>
</dbReference>
<accession>A0A4R6PLX4</accession>
<organism evidence="5 6">
    <name type="scientific">Idiomarina aquatica</name>
    <dbReference type="NCBI Taxonomy" id="1327752"/>
    <lineage>
        <taxon>Bacteria</taxon>
        <taxon>Pseudomonadati</taxon>
        <taxon>Pseudomonadota</taxon>
        <taxon>Gammaproteobacteria</taxon>
        <taxon>Alteromonadales</taxon>
        <taxon>Idiomarinaceae</taxon>
        <taxon>Idiomarina</taxon>
    </lineage>
</organism>
<keyword evidence="2" id="KW-0808">Transferase</keyword>
<feature type="domain" description="PurM-like C-terminal" evidence="4">
    <location>
        <begin position="149"/>
        <end position="248"/>
    </location>
</feature>
<feature type="binding site" evidence="2">
    <location>
        <position position="46"/>
    </location>
    <ligand>
        <name>Mg(2+)</name>
        <dbReference type="ChEBI" id="CHEBI:18420"/>
        <label>1</label>
    </ligand>
</feature>
<feature type="binding site" evidence="2">
    <location>
        <position position="145"/>
    </location>
    <ligand>
        <name>ATP</name>
        <dbReference type="ChEBI" id="CHEBI:30616"/>
    </ligand>
</feature>
<comment type="catalytic activity">
    <reaction evidence="2">
        <text>thiamine phosphate + ATP = thiamine diphosphate + ADP</text>
        <dbReference type="Rhea" id="RHEA:15913"/>
        <dbReference type="ChEBI" id="CHEBI:30616"/>
        <dbReference type="ChEBI" id="CHEBI:37575"/>
        <dbReference type="ChEBI" id="CHEBI:58937"/>
        <dbReference type="ChEBI" id="CHEBI:456216"/>
        <dbReference type="EC" id="2.7.4.16"/>
    </reaction>
</comment>
<feature type="binding site" evidence="2">
    <location>
        <begin position="120"/>
        <end position="121"/>
    </location>
    <ligand>
        <name>ATP</name>
        <dbReference type="ChEBI" id="CHEBI:30616"/>
    </ligand>
</feature>
<feature type="binding site" evidence="2">
    <location>
        <position position="29"/>
    </location>
    <ligand>
        <name>Mg(2+)</name>
        <dbReference type="ChEBI" id="CHEBI:18420"/>
        <label>4</label>
    </ligand>
</feature>
<feature type="binding site" evidence="2">
    <location>
        <position position="121"/>
    </location>
    <ligand>
        <name>Mg(2+)</name>
        <dbReference type="ChEBI" id="CHEBI:18420"/>
        <label>1</label>
    </ligand>
</feature>
<dbReference type="Pfam" id="PF02769">
    <property type="entry name" value="AIRS_C"/>
    <property type="match status" value="1"/>
</dbReference>
<dbReference type="NCBIfam" id="TIGR01379">
    <property type="entry name" value="thiL"/>
    <property type="match status" value="1"/>
</dbReference>
<feature type="binding site" evidence="2">
    <location>
        <position position="74"/>
    </location>
    <ligand>
        <name>Mg(2+)</name>
        <dbReference type="ChEBI" id="CHEBI:18420"/>
        <label>4</label>
    </ligand>
</feature>
<protein>
    <recommendedName>
        <fullName evidence="2">Thiamine-monophosphate kinase</fullName>
        <shortName evidence="2">TMP kinase</shortName>
        <shortName evidence="2">Thiamine-phosphate kinase</shortName>
        <ecNumber evidence="2">2.7.4.16</ecNumber>
    </recommendedName>
</protein>
<keyword evidence="2 5" id="KW-0418">Kinase</keyword>
<sequence>MQNEFNIIEHYFKRQEKQRSDVVIGIGDDGAVTQVQPEHQLVTVTDTLVEGVHFDQTTPARAVGHKCIAVNLSDLAAMGAEPCWISLALTLPDIDELWLNEFAAGLHEVCQYYGCTLIGGDTTRGPLTVTVTAQGQLPTGSALTRDGAKAGDWLYVSGPLGDAGLALDITQQRYPKASPHLQKLVERLHYPTPRVALGQSLRGVASACIDVSDGLLADLQHILSASGVGAEIELDRLPLSLAMTETLSQEDAFVKALTAGDDYELCFTVEESNRGRLETLTAHLKNRPICIGRIQKVASEPITFKLFGEEYTLSLPRSGYNHFANIEADPS</sequence>
<dbReference type="PANTHER" id="PTHR30270:SF0">
    <property type="entry name" value="THIAMINE-MONOPHOSPHATE KINASE"/>
    <property type="match status" value="1"/>
</dbReference>
<comment type="similarity">
    <text evidence="2">Belongs to the thiamine-monophosphate kinase family.</text>
</comment>
<evidence type="ECO:0000259" key="3">
    <source>
        <dbReference type="Pfam" id="PF00586"/>
    </source>
</evidence>
<evidence type="ECO:0000256" key="2">
    <source>
        <dbReference type="HAMAP-Rule" id="MF_02128"/>
    </source>
</evidence>
<proteinExistence type="inferred from homology"/>
<feature type="binding site" evidence="2">
    <location>
        <position position="74"/>
    </location>
    <ligand>
        <name>Mg(2+)</name>
        <dbReference type="ChEBI" id="CHEBI:18420"/>
        <label>3</label>
    </ligand>
</feature>
<dbReference type="RefSeq" id="WP_133538939.1">
    <property type="nucleotide sequence ID" value="NZ_SNXI01000003.1"/>
</dbReference>
<dbReference type="EC" id="2.7.4.16" evidence="2"/>
<keyword evidence="2" id="KW-0479">Metal-binding</keyword>
<dbReference type="GO" id="GO:0009229">
    <property type="term" value="P:thiamine diphosphate biosynthetic process"/>
    <property type="evidence" value="ECO:0007669"/>
    <property type="project" value="UniProtKB-UniRule"/>
</dbReference>
<dbReference type="GO" id="GO:0000287">
    <property type="term" value="F:magnesium ion binding"/>
    <property type="evidence" value="ECO:0007669"/>
    <property type="project" value="UniProtKB-UniRule"/>
</dbReference>
<feature type="binding site" evidence="2">
    <location>
        <position position="210"/>
    </location>
    <ligand>
        <name>Mg(2+)</name>
        <dbReference type="ChEBI" id="CHEBI:18420"/>
        <label>3</label>
    </ligand>
</feature>
<comment type="caution">
    <text evidence="5">The sequence shown here is derived from an EMBL/GenBank/DDBJ whole genome shotgun (WGS) entry which is preliminary data.</text>
</comment>
<dbReference type="PANTHER" id="PTHR30270">
    <property type="entry name" value="THIAMINE-MONOPHOSPHATE KINASE"/>
    <property type="match status" value="1"/>
</dbReference>
<keyword evidence="6" id="KW-1185">Reference proteome</keyword>
<feature type="binding site" evidence="2">
    <location>
        <position position="213"/>
    </location>
    <ligand>
        <name>Mg(2+)</name>
        <dbReference type="ChEBI" id="CHEBI:18420"/>
        <label>5</label>
    </ligand>
</feature>
<keyword evidence="2" id="KW-0547">Nucleotide-binding</keyword>
<feature type="binding site" evidence="2">
    <location>
        <position position="29"/>
    </location>
    <ligand>
        <name>Mg(2+)</name>
        <dbReference type="ChEBI" id="CHEBI:18420"/>
        <label>3</label>
    </ligand>
</feature>
<dbReference type="UniPathway" id="UPA00060">
    <property type="reaction ID" value="UER00142"/>
</dbReference>
<feature type="binding site" evidence="2">
    <location>
        <position position="53"/>
    </location>
    <ligand>
        <name>substrate</name>
    </ligand>
</feature>
<feature type="binding site" evidence="2">
    <location>
        <position position="45"/>
    </location>
    <ligand>
        <name>Mg(2+)</name>
        <dbReference type="ChEBI" id="CHEBI:18420"/>
        <label>1</label>
    </ligand>
</feature>
<dbReference type="Gene3D" id="3.90.650.10">
    <property type="entry name" value="PurM-like C-terminal domain"/>
    <property type="match status" value="1"/>
</dbReference>
<dbReference type="InterPro" id="IPR016188">
    <property type="entry name" value="PurM-like_N"/>
</dbReference>
<dbReference type="GO" id="GO:0009030">
    <property type="term" value="F:thiamine-phosphate kinase activity"/>
    <property type="evidence" value="ECO:0007669"/>
    <property type="project" value="UniProtKB-UniRule"/>
</dbReference>
<dbReference type="AlphaFoldDB" id="A0A4R6PLX4"/>
<evidence type="ECO:0000256" key="1">
    <source>
        <dbReference type="ARBA" id="ARBA00022977"/>
    </source>
</evidence>
<comment type="function">
    <text evidence="2">Catalyzes the ATP-dependent phosphorylation of thiamine-monophosphate (TMP) to form thiamine-pyrophosphate (TPP), the active form of vitamin B1.</text>
</comment>
<feature type="binding site" evidence="2">
    <location>
        <position position="46"/>
    </location>
    <ligand>
        <name>Mg(2+)</name>
        <dbReference type="ChEBI" id="CHEBI:18420"/>
        <label>2</label>
    </ligand>
</feature>
<dbReference type="InterPro" id="IPR010918">
    <property type="entry name" value="PurM-like_C_dom"/>
</dbReference>
<dbReference type="GO" id="GO:0009228">
    <property type="term" value="P:thiamine biosynthetic process"/>
    <property type="evidence" value="ECO:0007669"/>
    <property type="project" value="UniProtKB-KW"/>
</dbReference>
<dbReference type="EMBL" id="SNXI01000003">
    <property type="protein sequence ID" value="TDP39224.1"/>
    <property type="molecule type" value="Genomic_DNA"/>
</dbReference>
<dbReference type="HAMAP" id="MF_02128">
    <property type="entry name" value="TMP_kinase"/>
    <property type="match status" value="1"/>
</dbReference>
<dbReference type="Pfam" id="PF00586">
    <property type="entry name" value="AIRS"/>
    <property type="match status" value="1"/>
</dbReference>
<feature type="binding site" evidence="2">
    <location>
        <position position="320"/>
    </location>
    <ligand>
        <name>substrate</name>
    </ligand>
</feature>